<dbReference type="EMBL" id="JBHSXX010000001">
    <property type="protein sequence ID" value="MFC6868095.1"/>
    <property type="molecule type" value="Genomic_DNA"/>
</dbReference>
<name>A0ABW2C134_9PSEU</name>
<gene>
    <name evidence="1" type="ORF">ACFQGD_13185</name>
</gene>
<protein>
    <submittedName>
        <fullName evidence="1">Nickel-binding protein</fullName>
    </submittedName>
</protein>
<comment type="caution">
    <text evidence="1">The sequence shown here is derived from an EMBL/GenBank/DDBJ whole genome shotgun (WGS) entry which is preliminary data.</text>
</comment>
<evidence type="ECO:0000313" key="1">
    <source>
        <dbReference type="EMBL" id="MFC6868095.1"/>
    </source>
</evidence>
<organism evidence="1 2">
    <name type="scientific">Haloechinothrix salitolerans</name>
    <dbReference type="NCBI Taxonomy" id="926830"/>
    <lineage>
        <taxon>Bacteria</taxon>
        <taxon>Bacillati</taxon>
        <taxon>Actinomycetota</taxon>
        <taxon>Actinomycetes</taxon>
        <taxon>Pseudonocardiales</taxon>
        <taxon>Pseudonocardiaceae</taxon>
        <taxon>Haloechinothrix</taxon>
    </lineage>
</organism>
<dbReference type="Pfam" id="PF14026">
    <property type="entry name" value="SCO4226-like"/>
    <property type="match status" value="1"/>
</dbReference>
<dbReference type="InterPro" id="IPR025336">
    <property type="entry name" value="SCO4226-like"/>
</dbReference>
<evidence type="ECO:0000313" key="2">
    <source>
        <dbReference type="Proteomes" id="UP001596337"/>
    </source>
</evidence>
<dbReference type="Proteomes" id="UP001596337">
    <property type="component" value="Unassembled WGS sequence"/>
</dbReference>
<reference evidence="2" key="1">
    <citation type="journal article" date="2019" name="Int. J. Syst. Evol. Microbiol.">
        <title>The Global Catalogue of Microorganisms (GCM) 10K type strain sequencing project: providing services to taxonomists for standard genome sequencing and annotation.</title>
        <authorList>
            <consortium name="The Broad Institute Genomics Platform"/>
            <consortium name="The Broad Institute Genome Sequencing Center for Infectious Disease"/>
            <person name="Wu L."/>
            <person name="Ma J."/>
        </authorList>
    </citation>
    <scope>NUCLEOTIDE SEQUENCE [LARGE SCALE GENOMIC DNA]</scope>
    <source>
        <strain evidence="2">KCTC 32255</strain>
    </source>
</reference>
<accession>A0ABW2C134</accession>
<proteinExistence type="predicted"/>
<dbReference type="RefSeq" id="WP_345404631.1">
    <property type="nucleotide sequence ID" value="NZ_BAABLA010000118.1"/>
</dbReference>
<sequence length="94" mass="10741">MDEYFMVDWVLPPTQLVDLQTAQHAIDAASRRLTEEGHRVRCLHSTYVPAQRRWVCVFMATSAEAIRKIHEIAQLPVPRVESALDLTLVDRLAS</sequence>
<keyword evidence="2" id="KW-1185">Reference proteome</keyword>